<dbReference type="SUPFAM" id="SSF101801">
    <property type="entry name" value="Surface presentation of antigens (SPOA)"/>
    <property type="match status" value="1"/>
</dbReference>
<reference evidence="2 3" key="1">
    <citation type="submission" date="2014-11" db="EMBL/GenBank/DDBJ databases">
        <title>Draft genome sequence of Kirrobacter mercurialis.</title>
        <authorList>
            <person name="Coil D.A."/>
            <person name="Eisen J.A."/>
        </authorList>
    </citation>
    <scope>NUCLEOTIDE SEQUENCE [LARGE SCALE GENOMIC DNA]</scope>
    <source>
        <strain evidence="2 3">Coronado</strain>
    </source>
</reference>
<proteinExistence type="predicted"/>
<evidence type="ECO:0000259" key="1">
    <source>
        <dbReference type="Pfam" id="PF01052"/>
    </source>
</evidence>
<dbReference type="Gene3D" id="2.30.330.10">
    <property type="entry name" value="SpoA-like"/>
    <property type="match status" value="1"/>
</dbReference>
<dbReference type="Pfam" id="PF01052">
    <property type="entry name" value="FliMN_C"/>
    <property type="match status" value="1"/>
</dbReference>
<dbReference type="EMBL" id="JTDN01000001">
    <property type="protein sequence ID" value="KHL25231.1"/>
    <property type="molecule type" value="Genomic_DNA"/>
</dbReference>
<feature type="domain" description="Flagellar motor switch protein FliN-like C-terminal" evidence="1">
    <location>
        <begin position="235"/>
        <end position="301"/>
    </location>
</feature>
<name>A0A0B2BZW8_9SPHN</name>
<dbReference type="STRING" id="1572751.PK98_00205"/>
<accession>A0A0B2BZW8</accession>
<organism evidence="2 3">
    <name type="scientific">Croceibacterium mercuriale</name>
    <dbReference type="NCBI Taxonomy" id="1572751"/>
    <lineage>
        <taxon>Bacteria</taxon>
        <taxon>Pseudomonadati</taxon>
        <taxon>Pseudomonadota</taxon>
        <taxon>Alphaproteobacteria</taxon>
        <taxon>Sphingomonadales</taxon>
        <taxon>Erythrobacteraceae</taxon>
        <taxon>Croceibacterium</taxon>
    </lineage>
</organism>
<dbReference type="Proteomes" id="UP000030988">
    <property type="component" value="Unassembled WGS sequence"/>
</dbReference>
<protein>
    <recommendedName>
        <fullName evidence="1">Flagellar motor switch protein FliN-like C-terminal domain-containing protein</fullName>
    </recommendedName>
</protein>
<sequence>MAEADLPAQPVAGALPCLDEARARFANALHALIAAAPALELQRGCHACPPGALALADPAGLLWQVPEAADGSDLDSQIALLAAYEPLLLAVEEALGLPFRPARSAGEWPQDTLWIAVRRAGLAGLFGFAPSLQSTAAIGAPQRALTAALPVAVRLSFRAASLPLDAVETLEAGDLLCLPAGPLAVELAGASRAPLGTEWRWSPTDGSLFQLGRTEQTEGRAMDSSEVAAGTPAFTVPVTVRLPAAAVDAGELAALAEGGTIRLMPLAEGLEVELLVAGRPIATGELVRLGDDFAVLVDQVVGRARTMDPAATPPVAGA</sequence>
<dbReference type="OrthoDB" id="7539591at2"/>
<dbReference type="AlphaFoldDB" id="A0A0B2BZW8"/>
<gene>
    <name evidence="2" type="ORF">PK98_00205</name>
</gene>
<dbReference type="InterPro" id="IPR036429">
    <property type="entry name" value="SpoA-like_sf"/>
</dbReference>
<dbReference type="RefSeq" id="WP_039093485.1">
    <property type="nucleotide sequence ID" value="NZ_JTDN01000001.1"/>
</dbReference>
<keyword evidence="3" id="KW-1185">Reference proteome</keyword>
<comment type="caution">
    <text evidence="2">The sequence shown here is derived from an EMBL/GenBank/DDBJ whole genome shotgun (WGS) entry which is preliminary data.</text>
</comment>
<dbReference type="InterPro" id="IPR001543">
    <property type="entry name" value="FliN-like_C"/>
</dbReference>
<evidence type="ECO:0000313" key="2">
    <source>
        <dbReference type="EMBL" id="KHL25231.1"/>
    </source>
</evidence>
<evidence type="ECO:0000313" key="3">
    <source>
        <dbReference type="Proteomes" id="UP000030988"/>
    </source>
</evidence>